<evidence type="ECO:0000313" key="2">
    <source>
        <dbReference type="Proteomes" id="UP001302120"/>
    </source>
</evidence>
<reference evidence="1 2" key="1">
    <citation type="submission" date="2023-12" db="EMBL/GenBank/DDBJ databases">
        <title>Baltic Sea Cyanobacteria.</title>
        <authorList>
            <person name="Delbaje E."/>
            <person name="Fewer D.P."/>
            <person name="Shishido T.K."/>
        </authorList>
    </citation>
    <scope>NUCLEOTIDE SEQUENCE [LARGE SCALE GENOMIC DNA]</scope>
    <source>
        <strain evidence="1 2">UHCC-0300</strain>
    </source>
</reference>
<keyword evidence="2" id="KW-1185">Reference proteome</keyword>
<accession>A0ABU5UJR2</accession>
<sequence length="64" mass="7605">MCDPAFLTTIELAFPRIFTQKIFRVFLTGYFLMQSENPESRFYKVWRIVWANSGYLAIAHASYF</sequence>
<protein>
    <submittedName>
        <fullName evidence="1">Uncharacterized protein</fullName>
    </submittedName>
</protein>
<organism evidence="1 2">
    <name type="scientific">Nodularia harveyana UHCC-0300</name>
    <dbReference type="NCBI Taxonomy" id="2974287"/>
    <lineage>
        <taxon>Bacteria</taxon>
        <taxon>Bacillati</taxon>
        <taxon>Cyanobacteriota</taxon>
        <taxon>Cyanophyceae</taxon>
        <taxon>Nostocales</taxon>
        <taxon>Nodulariaceae</taxon>
        <taxon>Nodularia</taxon>
    </lineage>
</organism>
<name>A0ABU5UJR2_9CYAN</name>
<evidence type="ECO:0000313" key="1">
    <source>
        <dbReference type="EMBL" id="MEA5583729.1"/>
    </source>
</evidence>
<dbReference type="EMBL" id="JAYGHG010000059">
    <property type="protein sequence ID" value="MEA5583729.1"/>
    <property type="molecule type" value="Genomic_DNA"/>
</dbReference>
<gene>
    <name evidence="1" type="ORF">VB620_20600</name>
</gene>
<dbReference type="Proteomes" id="UP001302120">
    <property type="component" value="Unassembled WGS sequence"/>
</dbReference>
<proteinExistence type="predicted"/>
<comment type="caution">
    <text evidence="1">The sequence shown here is derived from an EMBL/GenBank/DDBJ whole genome shotgun (WGS) entry which is preliminary data.</text>
</comment>